<dbReference type="AlphaFoldDB" id="A0A1L0CVJ1"/>
<dbReference type="OrthoDB" id="10261146at2759"/>
<evidence type="ECO:0000256" key="4">
    <source>
        <dbReference type="ARBA" id="ARBA00022602"/>
    </source>
</evidence>
<dbReference type="InterPro" id="IPR026872">
    <property type="entry name" value="FTB"/>
</dbReference>
<proteinExistence type="inferred from homology"/>
<keyword evidence="6 9" id="KW-0479">Metal-binding</keyword>
<evidence type="ECO:0000313" key="12">
    <source>
        <dbReference type="Proteomes" id="UP000182334"/>
    </source>
</evidence>
<dbReference type="InterPro" id="IPR001330">
    <property type="entry name" value="Prenyltrans"/>
</dbReference>
<evidence type="ECO:0000313" key="11">
    <source>
        <dbReference type="EMBL" id="SGZ47830.1"/>
    </source>
</evidence>
<keyword evidence="12" id="KW-1185">Reference proteome</keyword>
<accession>A0A1L0CVJ1</accession>
<gene>
    <name evidence="11" type="ORF">SAMEA4029010_CIC11G00000003011</name>
</gene>
<evidence type="ECO:0000256" key="7">
    <source>
        <dbReference type="ARBA" id="ARBA00022737"/>
    </source>
</evidence>
<reference evidence="11 12" key="1">
    <citation type="submission" date="2016-10" db="EMBL/GenBank/DDBJ databases">
        <authorList>
            <person name="de Groot N.N."/>
        </authorList>
    </citation>
    <scope>NUCLEOTIDE SEQUENCE [LARGE SCALE GENOMIC DNA]</scope>
    <source>
        <strain evidence="11 12">CBS 141442</strain>
    </source>
</reference>
<dbReference type="InterPro" id="IPR008930">
    <property type="entry name" value="Terpenoid_cyclase/PrenylTrfase"/>
</dbReference>
<feature type="domain" description="Prenyltransferase alpha-alpha toroid" evidence="10">
    <location>
        <begin position="76"/>
        <end position="376"/>
    </location>
</feature>
<evidence type="ECO:0000256" key="5">
    <source>
        <dbReference type="ARBA" id="ARBA00022679"/>
    </source>
</evidence>
<keyword evidence="8 9" id="KW-0862">Zinc</keyword>
<keyword evidence="5 9" id="KW-0808">Transferase</keyword>
<dbReference type="Proteomes" id="UP000182334">
    <property type="component" value="Chromosome I"/>
</dbReference>
<comment type="catalytic activity">
    <reaction evidence="9">
        <text>L-cysteinyl-[protein] + (2E,6E)-farnesyl diphosphate = S-(2E,6E)-farnesyl-L-cysteinyl-[protein] + diphosphate</text>
        <dbReference type="Rhea" id="RHEA:13345"/>
        <dbReference type="Rhea" id="RHEA-COMP:10131"/>
        <dbReference type="Rhea" id="RHEA-COMP:11535"/>
        <dbReference type="ChEBI" id="CHEBI:29950"/>
        <dbReference type="ChEBI" id="CHEBI:33019"/>
        <dbReference type="ChEBI" id="CHEBI:86019"/>
        <dbReference type="ChEBI" id="CHEBI:175763"/>
    </reaction>
</comment>
<dbReference type="GO" id="GO:0097354">
    <property type="term" value="P:prenylation"/>
    <property type="evidence" value="ECO:0007669"/>
    <property type="project" value="UniProtKB-UniRule"/>
</dbReference>
<dbReference type="EC" id="2.5.1.58" evidence="2 9"/>
<evidence type="ECO:0000259" key="10">
    <source>
        <dbReference type="Pfam" id="PF00432"/>
    </source>
</evidence>
<evidence type="ECO:0000256" key="8">
    <source>
        <dbReference type="ARBA" id="ARBA00022833"/>
    </source>
</evidence>
<dbReference type="GO" id="GO:0005965">
    <property type="term" value="C:protein farnesyltransferase complex"/>
    <property type="evidence" value="ECO:0007669"/>
    <property type="project" value="UniProtKB-UniRule"/>
</dbReference>
<dbReference type="Gene3D" id="1.50.10.20">
    <property type="match status" value="1"/>
</dbReference>
<dbReference type="STRING" id="45354.A0A1L0CVJ1"/>
<keyword evidence="7" id="KW-0677">Repeat</keyword>
<evidence type="ECO:0000256" key="1">
    <source>
        <dbReference type="ARBA" id="ARBA00010497"/>
    </source>
</evidence>
<dbReference type="Pfam" id="PF00432">
    <property type="entry name" value="Prenyltrans"/>
    <property type="match status" value="1"/>
</dbReference>
<dbReference type="GO" id="GO:0004660">
    <property type="term" value="F:protein farnesyltransferase activity"/>
    <property type="evidence" value="ECO:0007669"/>
    <property type="project" value="UniProtKB-UniRule"/>
</dbReference>
<evidence type="ECO:0000256" key="6">
    <source>
        <dbReference type="ARBA" id="ARBA00022723"/>
    </source>
</evidence>
<evidence type="ECO:0000256" key="3">
    <source>
        <dbReference type="ARBA" id="ARBA00015798"/>
    </source>
</evidence>
<protein>
    <recommendedName>
        <fullName evidence="3 9">Protein farnesyltransferase subunit beta</fullName>
        <shortName evidence="9">FTase-beta</shortName>
        <ecNumber evidence="2 9">2.5.1.58</ecNumber>
    </recommendedName>
</protein>
<evidence type="ECO:0000256" key="9">
    <source>
        <dbReference type="RuleBase" id="RU365056"/>
    </source>
</evidence>
<dbReference type="CDD" id="cd02893">
    <property type="entry name" value="FTase"/>
    <property type="match status" value="1"/>
</dbReference>
<comment type="subunit">
    <text evidence="9">Heterodimer of an alpha and a beta subunit.</text>
</comment>
<comment type="function">
    <text evidence="9">Catalyzes the transfer of a farnesyl moiety from farnesyl diphosphate to a cysteine at the fourth position from the C-terminus of several proteins. The beta subunit is responsible for peptide-binding.</text>
</comment>
<dbReference type="PANTHER" id="PTHR11774:SF6">
    <property type="entry name" value="PROTEIN FARNESYLTRANSFERASE SUBUNIT BETA"/>
    <property type="match status" value="1"/>
</dbReference>
<name>A0A1L0CVJ1_9ASCO</name>
<dbReference type="GO" id="GO:0008270">
    <property type="term" value="F:zinc ion binding"/>
    <property type="evidence" value="ECO:0007669"/>
    <property type="project" value="UniProtKB-UniRule"/>
</dbReference>
<comment type="similarity">
    <text evidence="1 9">Belongs to the protein prenyltransferase subunit beta family.</text>
</comment>
<dbReference type="EMBL" id="LT635756">
    <property type="protein sequence ID" value="SGZ47830.1"/>
    <property type="molecule type" value="Genomic_DNA"/>
</dbReference>
<dbReference type="InterPro" id="IPR045089">
    <property type="entry name" value="PGGT1B-like"/>
</dbReference>
<sequence length="423" mass="46697">MLVVGKKKRHSSLSYESLVFHDQSDNLTMMTSTLPIQEDTYLCETTLAQQEAEQDTRDVYEQLIEQLHGSVTDAPLNVDRHLSYIEKYLNKPLPGPFYVLDSNHSWMIYWLLNAHSVLSGEDVSAEMRTRASASLRPLIIDNGKGGIAGGPNGQIGHVALTYAAVLALALIEDYDTLSEIRENLYGWLLSLKHHDGSFAMHLGGERDTRSTYCVLLVASLLDITTPQLVENSQRWILSCQTFEGGFAGVPNAEAHGGYTFCALASLFLLGDIGTLDVDLLASWLAARQLQVEGGFSGRTNKLVDACYSFWVGASLCLVECLCDQIDLFNRDSLRSYILNCCQEESGGLRDKIGKSPDFYHTNYTLCGLSLAEHKTTSDKVDAYSFQTLDRTEGCAYTVGINPVFGLPVGTAEKCKSHFRGQSE</sequence>
<evidence type="ECO:0000256" key="2">
    <source>
        <dbReference type="ARBA" id="ARBA00012702"/>
    </source>
</evidence>
<keyword evidence="4 9" id="KW-0637">Prenyltransferase</keyword>
<organism evidence="11 12">
    <name type="scientific">Sungouiella intermedia</name>
    <dbReference type="NCBI Taxonomy" id="45354"/>
    <lineage>
        <taxon>Eukaryota</taxon>
        <taxon>Fungi</taxon>
        <taxon>Dikarya</taxon>
        <taxon>Ascomycota</taxon>
        <taxon>Saccharomycotina</taxon>
        <taxon>Pichiomycetes</taxon>
        <taxon>Metschnikowiaceae</taxon>
        <taxon>Sungouiella</taxon>
    </lineage>
</organism>
<comment type="cofactor">
    <cofactor evidence="9">
        <name>Zn(2+)</name>
        <dbReference type="ChEBI" id="CHEBI:29105"/>
    </cofactor>
    <text evidence="9">Binds 1 zinc ion per subunit.</text>
</comment>
<dbReference type="SUPFAM" id="SSF48239">
    <property type="entry name" value="Terpenoid cyclases/Protein prenyltransferases"/>
    <property type="match status" value="1"/>
</dbReference>
<dbReference type="PANTHER" id="PTHR11774">
    <property type="entry name" value="GERANYLGERANYL TRANSFERASE TYPE BETA SUBUNIT"/>
    <property type="match status" value="1"/>
</dbReference>